<dbReference type="EMBL" id="VIRS01000006">
    <property type="protein sequence ID" value="TQS44928.1"/>
    <property type="molecule type" value="Genomic_DNA"/>
</dbReference>
<dbReference type="Pfam" id="PF04734">
    <property type="entry name" value="Ceramidase_alk"/>
    <property type="match status" value="2"/>
</dbReference>
<feature type="domain" description="Neutral/alkaline non-lysosomal ceramidase N-terminal" evidence="3">
    <location>
        <begin position="20"/>
        <end position="241"/>
    </location>
</feature>
<keyword evidence="1" id="KW-0862">Zinc</keyword>
<name>A0A545AUB7_9ACTN</name>
<sequence length="598" mass="64340">MRFTLATPEIRREPVEGLLAGAAEVDITPPPGLPKAGYSRNARTGVGYRGRLRARVLHLQTGTTALAIVQCDLLGGSAVLQRAVAAATGFPLAGLFLGATHTHGAPGQFLGTDLYNGFASNRPGFDPVWTKFLVAQISEGLTRAVDTRRPARLAVGATEVWGLTRNRSLPAHVRNPVPDQRTAPQRAYAAVNPRLHLLRVDGTDGDPLAALVVFGVHGTGLPMSNSVYNADLWAYVYEELQARLGPAPVVGALQGTHADVAPALRPGRAGDVEAARIGRGIGAAAADLWATLEPELRDDPALGAGFREAGTEALPTPALGAALIAGAYENETPVVHRIPPFRAGTPKPHSATDPHGAKWVLGSRWLQPVVMPARRFPRTLPVQVLRIGSTLLVGQPFEITVDAGRRVASAVTAATGLDDVVVTSVANEYAGYCTTPEEYSRQHYEGGHTLYGPGTAKFLAAQAAELAAAVGDDDMITEAPIQRTFDLPARRYWPERSDALVDPRPAGPARFVDVTADQDAYWEQGWYDAPPGDLTWNEPIARVERAPGWETLIDDSSCALEVRYAGKNRYLVRWHAPELRDDREYRFVVRGLALRPFN</sequence>
<dbReference type="EC" id="3.5.1.23" evidence="2"/>
<dbReference type="GO" id="GO:0005576">
    <property type="term" value="C:extracellular region"/>
    <property type="evidence" value="ECO:0007669"/>
    <property type="project" value="TreeGrafter"/>
</dbReference>
<reference evidence="4 5" key="1">
    <citation type="submission" date="2019-07" db="EMBL/GenBank/DDBJ databases">
        <title>Cryptosporangium phraense sp. nov., isolated from plant litter.</title>
        <authorList>
            <person name="Suriyachadkun C."/>
        </authorList>
    </citation>
    <scope>NUCLEOTIDE SEQUENCE [LARGE SCALE GENOMIC DNA]</scope>
    <source>
        <strain evidence="4 5">A-T 5661</strain>
    </source>
</reference>
<dbReference type="FunCoup" id="A0A545AUB7">
    <property type="interactions" value="101"/>
</dbReference>
<evidence type="ECO:0000256" key="1">
    <source>
        <dbReference type="PIRSR" id="PIRSR606823-2"/>
    </source>
</evidence>
<dbReference type="GO" id="GO:0017040">
    <property type="term" value="F:N-acylsphingosine amidohydrolase activity"/>
    <property type="evidence" value="ECO:0007669"/>
    <property type="project" value="UniProtKB-UniRule"/>
</dbReference>
<dbReference type="GO" id="GO:0016020">
    <property type="term" value="C:membrane"/>
    <property type="evidence" value="ECO:0007669"/>
    <property type="project" value="GOC"/>
</dbReference>
<keyword evidence="2" id="KW-0746">Sphingolipid metabolism</keyword>
<evidence type="ECO:0000256" key="2">
    <source>
        <dbReference type="RuleBase" id="RU366019"/>
    </source>
</evidence>
<feature type="binding site" evidence="1">
    <location>
        <position position="432"/>
    </location>
    <ligand>
        <name>Zn(2+)</name>
        <dbReference type="ChEBI" id="CHEBI:29105"/>
    </ligand>
</feature>
<dbReference type="InParanoid" id="A0A545AUB7"/>
<dbReference type="InterPro" id="IPR006823">
    <property type="entry name" value="Ceramidase_alk"/>
</dbReference>
<dbReference type="OrthoDB" id="6899210at2"/>
<dbReference type="PANTHER" id="PTHR12670">
    <property type="entry name" value="CERAMIDASE"/>
    <property type="match status" value="1"/>
</dbReference>
<organism evidence="4 5">
    <name type="scientific">Cryptosporangium phraense</name>
    <dbReference type="NCBI Taxonomy" id="2593070"/>
    <lineage>
        <taxon>Bacteria</taxon>
        <taxon>Bacillati</taxon>
        <taxon>Actinomycetota</taxon>
        <taxon>Actinomycetes</taxon>
        <taxon>Cryptosporangiales</taxon>
        <taxon>Cryptosporangiaceae</taxon>
        <taxon>Cryptosporangium</taxon>
    </lineage>
</organism>
<feature type="domain" description="Neutral/alkaline non-lysosomal ceramidase N-terminal" evidence="3">
    <location>
        <begin position="369"/>
        <end position="457"/>
    </location>
</feature>
<dbReference type="Proteomes" id="UP000317982">
    <property type="component" value="Unassembled WGS sequence"/>
</dbReference>
<protein>
    <recommendedName>
        <fullName evidence="2">Neutral ceramidase</fullName>
        <ecNumber evidence="2">3.5.1.23</ecNumber>
    </recommendedName>
</protein>
<dbReference type="GO" id="GO:0042759">
    <property type="term" value="P:long-chain fatty acid biosynthetic process"/>
    <property type="evidence" value="ECO:0007669"/>
    <property type="project" value="TreeGrafter"/>
</dbReference>
<dbReference type="GO" id="GO:0046512">
    <property type="term" value="P:sphingosine biosynthetic process"/>
    <property type="evidence" value="ECO:0007669"/>
    <property type="project" value="TreeGrafter"/>
</dbReference>
<dbReference type="GO" id="GO:0046514">
    <property type="term" value="P:ceramide catabolic process"/>
    <property type="evidence" value="ECO:0007669"/>
    <property type="project" value="InterPro"/>
</dbReference>
<comment type="similarity">
    <text evidence="2">Belongs to the neutral ceramidase family.</text>
</comment>
<keyword evidence="5" id="KW-1185">Reference proteome</keyword>
<keyword evidence="2" id="KW-0443">Lipid metabolism</keyword>
<proteinExistence type="inferred from homology"/>
<feature type="binding site" evidence="1">
    <location>
        <position position="217"/>
    </location>
    <ligand>
        <name>Zn(2+)</name>
        <dbReference type="ChEBI" id="CHEBI:29105"/>
    </ligand>
</feature>
<keyword evidence="1" id="KW-0479">Metal-binding</keyword>
<keyword evidence="2" id="KW-0378">Hydrolase</keyword>
<dbReference type="GO" id="GO:0046872">
    <property type="term" value="F:metal ion binding"/>
    <property type="evidence" value="ECO:0007669"/>
    <property type="project" value="UniProtKB-KW"/>
</dbReference>
<dbReference type="InterPro" id="IPR031329">
    <property type="entry name" value="NEUT/ALK_ceramidase_N"/>
</dbReference>
<feature type="binding site" evidence="1">
    <location>
        <position position="398"/>
    </location>
    <ligand>
        <name>Zn(2+)</name>
        <dbReference type="ChEBI" id="CHEBI:29105"/>
    </ligand>
</feature>
<comment type="cofactor">
    <cofactor evidence="1">
        <name>Zn(2+)</name>
        <dbReference type="ChEBI" id="CHEBI:29105"/>
    </cofactor>
    <text evidence="1">Binds 1 zinc ion per subunit.</text>
</comment>
<comment type="catalytic activity">
    <reaction evidence="2">
        <text>an N-acylsphing-4-enine + H2O = sphing-4-enine + a fatty acid</text>
        <dbReference type="Rhea" id="RHEA:20856"/>
        <dbReference type="ChEBI" id="CHEBI:15377"/>
        <dbReference type="ChEBI" id="CHEBI:28868"/>
        <dbReference type="ChEBI" id="CHEBI:52639"/>
        <dbReference type="ChEBI" id="CHEBI:57756"/>
        <dbReference type="EC" id="3.5.1.23"/>
    </reaction>
</comment>
<feature type="binding site" evidence="1">
    <location>
        <position position="101"/>
    </location>
    <ligand>
        <name>Zn(2+)</name>
        <dbReference type="ChEBI" id="CHEBI:29105"/>
    </ligand>
</feature>
<accession>A0A545AUB7</accession>
<dbReference type="PANTHER" id="PTHR12670:SF1">
    <property type="entry name" value="NEUTRAL CERAMIDASE"/>
    <property type="match status" value="1"/>
</dbReference>
<dbReference type="RefSeq" id="WP_142704377.1">
    <property type="nucleotide sequence ID" value="NZ_VIRS01000006.1"/>
</dbReference>
<evidence type="ECO:0000259" key="3">
    <source>
        <dbReference type="Pfam" id="PF04734"/>
    </source>
</evidence>
<dbReference type="AlphaFoldDB" id="A0A545AUB7"/>
<evidence type="ECO:0000313" key="4">
    <source>
        <dbReference type="EMBL" id="TQS44928.1"/>
    </source>
</evidence>
<evidence type="ECO:0000313" key="5">
    <source>
        <dbReference type="Proteomes" id="UP000317982"/>
    </source>
</evidence>
<gene>
    <name evidence="4" type="ORF">FL583_10445</name>
</gene>
<comment type="caution">
    <text evidence="4">The sequence shown here is derived from an EMBL/GenBank/DDBJ whole genome shotgun (WGS) entry which is preliminary data.</text>
</comment>